<evidence type="ECO:0008006" key="3">
    <source>
        <dbReference type="Google" id="ProtNLM"/>
    </source>
</evidence>
<feature type="non-terminal residue" evidence="1">
    <location>
        <position position="175"/>
    </location>
</feature>
<dbReference type="GO" id="GO:0016192">
    <property type="term" value="P:vesicle-mediated transport"/>
    <property type="evidence" value="ECO:0007669"/>
    <property type="project" value="InterPro"/>
</dbReference>
<dbReference type="Gene3D" id="1.20.58.70">
    <property type="match status" value="1"/>
</dbReference>
<gene>
    <name evidence="1" type="ORF">JKP88DRAFT_138244</name>
</gene>
<sequence>MIDRTAEFQGCIRVLHQHDGRPDQRPQYEAPQPTDFTKAVSALALSLEGTAKLIEQLMRLVGRKGTSNDPTMEITDVSRLFKGDMDAVQQELSALQAFIDGRSGKRGAPAPGSQRHKHSLYMLDALKQLAQEQVAAFQAALKQRNAVMRELNDRRKVYSTTRSVGLSVQMNSPLF</sequence>
<accession>A0A835Z5V3</accession>
<dbReference type="Proteomes" id="UP000664859">
    <property type="component" value="Unassembled WGS sequence"/>
</dbReference>
<evidence type="ECO:0000313" key="2">
    <source>
        <dbReference type="Proteomes" id="UP000664859"/>
    </source>
</evidence>
<reference evidence="1" key="1">
    <citation type="submission" date="2021-02" db="EMBL/GenBank/DDBJ databases">
        <title>First Annotated Genome of the Yellow-green Alga Tribonema minus.</title>
        <authorList>
            <person name="Mahan K.M."/>
        </authorList>
    </citation>
    <scope>NUCLEOTIDE SEQUENCE</scope>
    <source>
        <strain evidence="1">UTEX B ZZ1240</strain>
    </source>
</reference>
<proteinExistence type="predicted"/>
<keyword evidence="2" id="KW-1185">Reference proteome</keyword>
<organism evidence="1 2">
    <name type="scientific">Tribonema minus</name>
    <dbReference type="NCBI Taxonomy" id="303371"/>
    <lineage>
        <taxon>Eukaryota</taxon>
        <taxon>Sar</taxon>
        <taxon>Stramenopiles</taxon>
        <taxon>Ochrophyta</taxon>
        <taxon>PX clade</taxon>
        <taxon>Xanthophyceae</taxon>
        <taxon>Tribonematales</taxon>
        <taxon>Tribonemataceae</taxon>
        <taxon>Tribonema</taxon>
    </lineage>
</organism>
<dbReference type="SUPFAM" id="SSF47661">
    <property type="entry name" value="t-snare proteins"/>
    <property type="match status" value="1"/>
</dbReference>
<dbReference type="AlphaFoldDB" id="A0A835Z5V3"/>
<name>A0A835Z5V3_9STRA</name>
<protein>
    <recommendedName>
        <fullName evidence="3">Syntaxin N-terminal domain-containing protein</fullName>
    </recommendedName>
</protein>
<dbReference type="GO" id="GO:0016020">
    <property type="term" value="C:membrane"/>
    <property type="evidence" value="ECO:0007669"/>
    <property type="project" value="InterPro"/>
</dbReference>
<dbReference type="EMBL" id="JAFCMP010000075">
    <property type="protein sequence ID" value="KAG5188207.1"/>
    <property type="molecule type" value="Genomic_DNA"/>
</dbReference>
<comment type="caution">
    <text evidence="1">The sequence shown here is derived from an EMBL/GenBank/DDBJ whole genome shotgun (WGS) entry which is preliminary data.</text>
</comment>
<evidence type="ECO:0000313" key="1">
    <source>
        <dbReference type="EMBL" id="KAG5188207.1"/>
    </source>
</evidence>
<dbReference type="InterPro" id="IPR010989">
    <property type="entry name" value="SNARE"/>
</dbReference>